<evidence type="ECO:0000313" key="6">
    <source>
        <dbReference type="EMBL" id="QIV79772.1"/>
    </source>
</evidence>
<dbReference type="GO" id="GO:0045881">
    <property type="term" value="P:positive regulation of sporulation resulting in formation of a cellular spore"/>
    <property type="evidence" value="ECO:0007669"/>
    <property type="project" value="TreeGrafter"/>
</dbReference>
<dbReference type="GO" id="GO:0003677">
    <property type="term" value="F:DNA binding"/>
    <property type="evidence" value="ECO:0007669"/>
    <property type="project" value="InterPro"/>
</dbReference>
<evidence type="ECO:0000259" key="5">
    <source>
        <dbReference type="Pfam" id="PF17762"/>
    </source>
</evidence>
<feature type="domain" description="ParB-like N-terminal" evidence="4">
    <location>
        <begin position="39"/>
        <end position="138"/>
    </location>
</feature>
<evidence type="ECO:0000313" key="7">
    <source>
        <dbReference type="Proteomes" id="UP000501849"/>
    </source>
</evidence>
<dbReference type="GO" id="GO:0005694">
    <property type="term" value="C:chromosome"/>
    <property type="evidence" value="ECO:0007669"/>
    <property type="project" value="TreeGrafter"/>
</dbReference>
<dbReference type="PANTHER" id="PTHR33375">
    <property type="entry name" value="CHROMOSOME-PARTITIONING PROTEIN PARB-RELATED"/>
    <property type="match status" value="1"/>
</dbReference>
<feature type="compositionally biased region" description="Basic and acidic residues" evidence="3">
    <location>
        <begin position="221"/>
        <end position="230"/>
    </location>
</feature>
<keyword evidence="6" id="KW-0614">Plasmid</keyword>
<feature type="region of interest" description="Disordered" evidence="3">
    <location>
        <begin position="220"/>
        <end position="249"/>
    </location>
</feature>
<organism evidence="6 7">
    <name type="scientific">Mycolicibacterium frederiksbergense</name>
    <dbReference type="NCBI Taxonomy" id="117567"/>
    <lineage>
        <taxon>Bacteria</taxon>
        <taxon>Bacillati</taxon>
        <taxon>Actinomycetota</taxon>
        <taxon>Actinomycetes</taxon>
        <taxon>Mycobacteriales</taxon>
        <taxon>Mycobacteriaceae</taxon>
        <taxon>Mycolicibacterium</taxon>
    </lineage>
</organism>
<protein>
    <submittedName>
        <fullName evidence="6">ParB/RepB/Spo0J family partition protein</fullName>
    </submittedName>
</protein>
<dbReference type="SUPFAM" id="SSF109709">
    <property type="entry name" value="KorB DNA-binding domain-like"/>
    <property type="match status" value="1"/>
</dbReference>
<sequence length="294" mass="31645">MAKGGVKGFGDLVATVGDDSPVDGRTQTAAVAPRPNLSRTVALIELVGNPYNPRDSVGDLDELASIAEFQLQPVVAVTRPAFCKLYPDADISTKWVVILGNRRLAAAHKFGRSTLDIVVRDELAKDRATLLAAAIAENVDRSGFDVIEEAKAVDSLVQELGSADAAAAQLRRSKTWVSQRRALLKLDPALQEATRRGDLAIREARALAQVPLEEQVARWNAARERGDAEKPTQPGEGGPPDPPRRDGAPGVRLVTRALRRFDHEPDALAGALHEHLGPAGAQELVARLRKLIQQ</sequence>
<dbReference type="GO" id="GO:0007059">
    <property type="term" value="P:chromosome segregation"/>
    <property type="evidence" value="ECO:0007669"/>
    <property type="project" value="TreeGrafter"/>
</dbReference>
<dbReference type="InterPro" id="IPR003115">
    <property type="entry name" value="ParB_N"/>
</dbReference>
<dbReference type="SUPFAM" id="SSF110849">
    <property type="entry name" value="ParB/Sulfiredoxin"/>
    <property type="match status" value="1"/>
</dbReference>
<gene>
    <name evidence="6" type="ORF">EXE63_01810</name>
</gene>
<proteinExistence type="inferred from homology"/>
<dbReference type="InterPro" id="IPR004437">
    <property type="entry name" value="ParB/RepB/Spo0J"/>
</dbReference>
<name>A0A6H0RWX5_9MYCO</name>
<dbReference type="AlphaFoldDB" id="A0A6H0RWX5"/>
<dbReference type="InterPro" id="IPR041468">
    <property type="entry name" value="HTH_ParB/Spo0J"/>
</dbReference>
<dbReference type="RefSeq" id="WP_168140526.1">
    <property type="nucleotide sequence ID" value="NZ_CP038797.1"/>
</dbReference>
<dbReference type="Pfam" id="PF17762">
    <property type="entry name" value="HTH_ParB"/>
    <property type="match status" value="1"/>
</dbReference>
<feature type="domain" description="ParB/Spo0J HTH" evidence="5">
    <location>
        <begin position="145"/>
        <end position="217"/>
    </location>
</feature>
<geneLocation type="plasmid" evidence="6 7">
    <name>unnamed1</name>
</geneLocation>
<reference evidence="6 7" key="1">
    <citation type="submission" date="2019-04" db="EMBL/GenBank/DDBJ databases">
        <title>Draft, Whole-Genome Sequence of the Anthracene-degrading Mycobacterium frederiksbergense LB501T, Isolated from a Polycyclic Aromatic Hydrocarbon (PAH)-Contaminated Soil.</title>
        <authorList>
            <person name="Augelletti F."/>
        </authorList>
    </citation>
    <scope>NUCLEOTIDE SEQUENCE [LARGE SCALE GENOMIC DNA]</scope>
    <source>
        <strain evidence="6 7">LB 501T</strain>
        <plasmid evidence="6 7">unnamed1</plasmid>
    </source>
</reference>
<dbReference type="InterPro" id="IPR050336">
    <property type="entry name" value="Chromosome_partition/occlusion"/>
</dbReference>
<comment type="similarity">
    <text evidence="1">Belongs to the ParB family.</text>
</comment>
<dbReference type="PANTHER" id="PTHR33375:SF1">
    <property type="entry name" value="CHROMOSOME-PARTITIONING PROTEIN PARB-RELATED"/>
    <property type="match status" value="1"/>
</dbReference>
<accession>A0A6H0RWX5</accession>
<keyword evidence="7" id="KW-1185">Reference proteome</keyword>
<evidence type="ECO:0000256" key="1">
    <source>
        <dbReference type="ARBA" id="ARBA00006295"/>
    </source>
</evidence>
<evidence type="ECO:0000259" key="4">
    <source>
        <dbReference type="Pfam" id="PF02195"/>
    </source>
</evidence>
<evidence type="ECO:0000256" key="3">
    <source>
        <dbReference type="SAM" id="MobiDB-lite"/>
    </source>
</evidence>
<dbReference type="InterPro" id="IPR036086">
    <property type="entry name" value="ParB/Sulfiredoxin_sf"/>
</dbReference>
<keyword evidence="2" id="KW-0159">Chromosome partition</keyword>
<dbReference type="Gene3D" id="1.10.10.2830">
    <property type="match status" value="1"/>
</dbReference>
<dbReference type="Proteomes" id="UP000501849">
    <property type="component" value="Plasmid unnamed1"/>
</dbReference>
<dbReference type="EMBL" id="CP038797">
    <property type="protein sequence ID" value="QIV79772.1"/>
    <property type="molecule type" value="Genomic_DNA"/>
</dbReference>
<dbReference type="KEGG" id="mfre:EXE63_01810"/>
<evidence type="ECO:0000256" key="2">
    <source>
        <dbReference type="ARBA" id="ARBA00022829"/>
    </source>
</evidence>
<dbReference type="NCBIfam" id="TIGR00180">
    <property type="entry name" value="parB_part"/>
    <property type="match status" value="1"/>
</dbReference>
<dbReference type="Pfam" id="PF02195">
    <property type="entry name" value="ParB_N"/>
    <property type="match status" value="1"/>
</dbReference>